<dbReference type="Proteomes" id="UP000199227">
    <property type="component" value="Unassembled WGS sequence"/>
</dbReference>
<dbReference type="STRING" id="223786.SAMN05216234_1269"/>
<evidence type="ECO:0000313" key="9">
    <source>
        <dbReference type="Proteomes" id="UP000199227"/>
    </source>
</evidence>
<sequence>MQKFESYLTTHLPEAPSFHPTFNEALKAMLLAGGKRFRPQLLLAVVDAYEPMICESAYPVAMALEMLHTYSLIHDDLPVMDDADLRRGEPTLHKRYDEVTAVLVGDALNTHAFYMIATAPLHNDVKVALIKELSYSGGIGGMVLGQAIDCYFEGEKLAAEQIDFLHEYKTGRLIAASLKMGAIIAGLDEKEQEELFKFGLDLGLLFQIQDDIIDVTQSSCEAGKTTGNDEDKNSYINHFGLEGSLKRADNLAEKIKEQMANFDLHLKDKLEPILNQYLNRHKG</sequence>
<organism evidence="8 9">
    <name type="scientific">Hydrogenimonas thermophila</name>
    <dbReference type="NCBI Taxonomy" id="223786"/>
    <lineage>
        <taxon>Bacteria</taxon>
        <taxon>Pseudomonadati</taxon>
        <taxon>Campylobacterota</taxon>
        <taxon>Epsilonproteobacteria</taxon>
        <taxon>Campylobacterales</taxon>
        <taxon>Hydrogenimonadaceae</taxon>
        <taxon>Hydrogenimonas</taxon>
    </lineage>
</organism>
<keyword evidence="6" id="KW-0414">Isoprene biosynthesis</keyword>
<keyword evidence="5" id="KW-0460">Magnesium</keyword>
<dbReference type="PANTHER" id="PTHR43281:SF1">
    <property type="entry name" value="FARNESYL DIPHOSPHATE SYNTHASE"/>
    <property type="match status" value="1"/>
</dbReference>
<evidence type="ECO:0000256" key="4">
    <source>
        <dbReference type="ARBA" id="ARBA00022723"/>
    </source>
</evidence>
<dbReference type="GO" id="GO:0016114">
    <property type="term" value="P:terpenoid biosynthetic process"/>
    <property type="evidence" value="ECO:0007669"/>
    <property type="project" value="UniProtKB-ARBA"/>
</dbReference>
<dbReference type="Pfam" id="PF00348">
    <property type="entry name" value="polyprenyl_synt"/>
    <property type="match status" value="1"/>
</dbReference>
<reference evidence="8 9" key="1">
    <citation type="submission" date="2016-10" db="EMBL/GenBank/DDBJ databases">
        <authorList>
            <person name="de Groot N.N."/>
        </authorList>
    </citation>
    <scope>NUCLEOTIDE SEQUENCE [LARGE SCALE GENOMIC DNA]</scope>
    <source>
        <strain evidence="8 9">EP1-55-1</strain>
    </source>
</reference>
<dbReference type="InterPro" id="IPR000092">
    <property type="entry name" value="Polyprenyl_synt"/>
</dbReference>
<dbReference type="CDD" id="cd00685">
    <property type="entry name" value="Trans_IPPS_HT"/>
    <property type="match status" value="1"/>
</dbReference>
<dbReference type="InterPro" id="IPR008949">
    <property type="entry name" value="Isoprenoid_synthase_dom_sf"/>
</dbReference>
<comment type="cofactor">
    <cofactor evidence="1">
        <name>Mg(2+)</name>
        <dbReference type="ChEBI" id="CHEBI:18420"/>
    </cofactor>
</comment>
<dbReference type="AlphaFoldDB" id="A0A1I5RBH8"/>
<dbReference type="PROSITE" id="PS00723">
    <property type="entry name" value="POLYPRENYL_SYNTHASE_1"/>
    <property type="match status" value="1"/>
</dbReference>
<keyword evidence="4" id="KW-0479">Metal-binding</keyword>
<evidence type="ECO:0000256" key="5">
    <source>
        <dbReference type="ARBA" id="ARBA00022842"/>
    </source>
</evidence>
<evidence type="ECO:0000313" key="8">
    <source>
        <dbReference type="EMBL" id="SFP55869.1"/>
    </source>
</evidence>
<evidence type="ECO:0000256" key="2">
    <source>
        <dbReference type="ARBA" id="ARBA00006706"/>
    </source>
</evidence>
<dbReference type="GO" id="GO:0046872">
    <property type="term" value="F:metal ion binding"/>
    <property type="evidence" value="ECO:0007669"/>
    <property type="project" value="UniProtKB-KW"/>
</dbReference>
<evidence type="ECO:0000256" key="1">
    <source>
        <dbReference type="ARBA" id="ARBA00001946"/>
    </source>
</evidence>
<dbReference type="PROSITE" id="PS00444">
    <property type="entry name" value="POLYPRENYL_SYNTHASE_2"/>
    <property type="match status" value="1"/>
</dbReference>
<dbReference type="RefSeq" id="WP_092912891.1">
    <property type="nucleotide sequence ID" value="NZ_CP136592.1"/>
</dbReference>
<dbReference type="SUPFAM" id="SSF48576">
    <property type="entry name" value="Terpenoid synthases"/>
    <property type="match status" value="1"/>
</dbReference>
<dbReference type="SFLD" id="SFLDG01017">
    <property type="entry name" value="Polyprenyl_Transferase_Like"/>
    <property type="match status" value="1"/>
</dbReference>
<name>A0A1I5RBH8_9BACT</name>
<dbReference type="PANTHER" id="PTHR43281">
    <property type="entry name" value="FARNESYL DIPHOSPHATE SYNTHASE"/>
    <property type="match status" value="1"/>
</dbReference>
<keyword evidence="9" id="KW-1185">Reference proteome</keyword>
<gene>
    <name evidence="8" type="ORF">SAMN05216234_1269</name>
</gene>
<dbReference type="FunFam" id="1.10.600.10:FF:000001">
    <property type="entry name" value="Geranylgeranyl diphosphate synthase"/>
    <property type="match status" value="1"/>
</dbReference>
<accession>A0A1I5RBH8</accession>
<proteinExistence type="inferred from homology"/>
<dbReference type="SFLD" id="SFLDS00005">
    <property type="entry name" value="Isoprenoid_Synthase_Type_I"/>
    <property type="match status" value="1"/>
</dbReference>
<comment type="similarity">
    <text evidence="2 7">Belongs to the FPP/GGPP synthase family.</text>
</comment>
<dbReference type="OrthoDB" id="9805316at2"/>
<dbReference type="Gene3D" id="1.10.600.10">
    <property type="entry name" value="Farnesyl Diphosphate Synthase"/>
    <property type="match status" value="1"/>
</dbReference>
<dbReference type="EMBL" id="FOXB01000026">
    <property type="protein sequence ID" value="SFP55869.1"/>
    <property type="molecule type" value="Genomic_DNA"/>
</dbReference>
<protein>
    <submittedName>
        <fullName evidence="8">Farnesyl diphosphate synthase</fullName>
    </submittedName>
</protein>
<evidence type="ECO:0000256" key="6">
    <source>
        <dbReference type="ARBA" id="ARBA00023229"/>
    </source>
</evidence>
<dbReference type="InterPro" id="IPR033749">
    <property type="entry name" value="Polyprenyl_synt_CS"/>
</dbReference>
<dbReference type="GO" id="GO:0004659">
    <property type="term" value="F:prenyltransferase activity"/>
    <property type="evidence" value="ECO:0007669"/>
    <property type="project" value="InterPro"/>
</dbReference>
<evidence type="ECO:0000256" key="3">
    <source>
        <dbReference type="ARBA" id="ARBA00022679"/>
    </source>
</evidence>
<keyword evidence="3 7" id="KW-0808">Transferase</keyword>
<evidence type="ECO:0000256" key="7">
    <source>
        <dbReference type="RuleBase" id="RU004466"/>
    </source>
</evidence>